<reference evidence="4 5" key="1">
    <citation type="journal article" date="2019" name="Nat. Ecol. Evol.">
        <title>Megaphylogeny resolves global patterns of mushroom evolution.</title>
        <authorList>
            <person name="Varga T."/>
            <person name="Krizsan K."/>
            <person name="Foldi C."/>
            <person name="Dima B."/>
            <person name="Sanchez-Garcia M."/>
            <person name="Sanchez-Ramirez S."/>
            <person name="Szollosi G.J."/>
            <person name="Szarkandi J.G."/>
            <person name="Papp V."/>
            <person name="Albert L."/>
            <person name="Andreopoulos W."/>
            <person name="Angelini C."/>
            <person name="Antonin V."/>
            <person name="Barry K.W."/>
            <person name="Bougher N.L."/>
            <person name="Buchanan P."/>
            <person name="Buyck B."/>
            <person name="Bense V."/>
            <person name="Catcheside P."/>
            <person name="Chovatia M."/>
            <person name="Cooper J."/>
            <person name="Damon W."/>
            <person name="Desjardin D."/>
            <person name="Finy P."/>
            <person name="Geml J."/>
            <person name="Haridas S."/>
            <person name="Hughes K."/>
            <person name="Justo A."/>
            <person name="Karasinski D."/>
            <person name="Kautmanova I."/>
            <person name="Kiss B."/>
            <person name="Kocsube S."/>
            <person name="Kotiranta H."/>
            <person name="LaButti K.M."/>
            <person name="Lechner B.E."/>
            <person name="Liimatainen K."/>
            <person name="Lipzen A."/>
            <person name="Lukacs Z."/>
            <person name="Mihaltcheva S."/>
            <person name="Morgado L.N."/>
            <person name="Niskanen T."/>
            <person name="Noordeloos M.E."/>
            <person name="Ohm R.A."/>
            <person name="Ortiz-Santana B."/>
            <person name="Ovrebo C."/>
            <person name="Racz N."/>
            <person name="Riley R."/>
            <person name="Savchenko A."/>
            <person name="Shiryaev A."/>
            <person name="Soop K."/>
            <person name="Spirin V."/>
            <person name="Szebenyi C."/>
            <person name="Tomsovsky M."/>
            <person name="Tulloss R.E."/>
            <person name="Uehling J."/>
            <person name="Grigoriev I.V."/>
            <person name="Vagvolgyi C."/>
            <person name="Papp T."/>
            <person name="Martin F.M."/>
            <person name="Miettinen O."/>
            <person name="Hibbett D.S."/>
            <person name="Nagy L.G."/>
        </authorList>
    </citation>
    <scope>NUCLEOTIDE SEQUENCE [LARGE SCALE GENOMIC DNA]</scope>
    <source>
        <strain evidence="4 5">CBS 166.37</strain>
    </source>
</reference>
<dbReference type="InterPro" id="IPR000639">
    <property type="entry name" value="Epox_hydrolase-like"/>
</dbReference>
<dbReference type="Gene3D" id="3.40.50.1820">
    <property type="entry name" value="alpha/beta hydrolase"/>
    <property type="match status" value="1"/>
</dbReference>
<feature type="domain" description="AB hydrolase-1" evidence="3">
    <location>
        <begin position="31"/>
        <end position="149"/>
    </location>
</feature>
<dbReference type="OrthoDB" id="408373at2759"/>
<dbReference type="AlphaFoldDB" id="A0A5C3M4S1"/>
<evidence type="ECO:0000313" key="4">
    <source>
        <dbReference type="EMBL" id="TFK39366.1"/>
    </source>
</evidence>
<dbReference type="STRING" id="68775.A0A5C3M4S1"/>
<keyword evidence="1 4" id="KW-0378">Hydrolase</keyword>
<evidence type="ECO:0000256" key="1">
    <source>
        <dbReference type="ARBA" id="ARBA00022801"/>
    </source>
</evidence>
<keyword evidence="5" id="KW-1185">Reference proteome</keyword>
<comment type="similarity">
    <text evidence="2">Belongs to the AB hydrolase superfamily. Epoxide hydrolase family.</text>
</comment>
<dbReference type="Pfam" id="PF00561">
    <property type="entry name" value="Abhydrolase_1"/>
    <property type="match status" value="1"/>
</dbReference>
<dbReference type="PRINTS" id="PR00111">
    <property type="entry name" value="ABHYDROLASE"/>
</dbReference>
<dbReference type="EMBL" id="ML213599">
    <property type="protein sequence ID" value="TFK39366.1"/>
    <property type="molecule type" value="Genomic_DNA"/>
</dbReference>
<evidence type="ECO:0000256" key="2">
    <source>
        <dbReference type="ARBA" id="ARBA00038334"/>
    </source>
</evidence>
<dbReference type="SUPFAM" id="SSF53474">
    <property type="entry name" value="alpha/beta-Hydrolases"/>
    <property type="match status" value="1"/>
</dbReference>
<evidence type="ECO:0000313" key="5">
    <source>
        <dbReference type="Proteomes" id="UP000308652"/>
    </source>
</evidence>
<proteinExistence type="inferred from homology"/>
<dbReference type="GO" id="GO:0016787">
    <property type="term" value="F:hydrolase activity"/>
    <property type="evidence" value="ECO:0007669"/>
    <property type="project" value="UniProtKB-KW"/>
</dbReference>
<protein>
    <submittedName>
        <fullName evidence="4">Alpha/Beta hydrolase protein</fullName>
    </submittedName>
</protein>
<evidence type="ECO:0000259" key="3">
    <source>
        <dbReference type="Pfam" id="PF00561"/>
    </source>
</evidence>
<gene>
    <name evidence="4" type="ORF">BDQ12DRAFT_698076</name>
</gene>
<dbReference type="PRINTS" id="PR00412">
    <property type="entry name" value="EPOXHYDRLASE"/>
</dbReference>
<organism evidence="4 5">
    <name type="scientific">Crucibulum laeve</name>
    <dbReference type="NCBI Taxonomy" id="68775"/>
    <lineage>
        <taxon>Eukaryota</taxon>
        <taxon>Fungi</taxon>
        <taxon>Dikarya</taxon>
        <taxon>Basidiomycota</taxon>
        <taxon>Agaricomycotina</taxon>
        <taxon>Agaricomycetes</taxon>
        <taxon>Agaricomycetidae</taxon>
        <taxon>Agaricales</taxon>
        <taxon>Agaricineae</taxon>
        <taxon>Nidulariaceae</taxon>
        <taxon>Crucibulum</taxon>
    </lineage>
</organism>
<sequence length="327" mass="37032">MDPQQYKTTKTRRGYTYSYYLSKSAEESKPFILFLHGFPSTSQDWAGQVSYFANKGYNIIAPDLLGYGKTSHPEDAKEYQLVDIAEDVIDILNNENVEKVILIGHDWGSMLSSRIVNLFPERLSAVAFLAVGYSPPQADYDYEKYMALTKGMVGYELFGYWEYFSSKDSAKKCEENIDSFYSLLFPADPTIWKTDLGPRGKIREWVENNKQGPLASYLSHEEKESHKKALLEGGLLGPCNWYAAKAGGLSNEAEARIPQERYAFSIPSFYGAALQDYICIAGINKMLMPRFASNLTIEDFNTSHWIMFEAGDQLNTALDKFITGLKQ</sequence>
<dbReference type="Proteomes" id="UP000308652">
    <property type="component" value="Unassembled WGS sequence"/>
</dbReference>
<dbReference type="InterPro" id="IPR000073">
    <property type="entry name" value="AB_hydrolase_1"/>
</dbReference>
<accession>A0A5C3M4S1</accession>
<name>A0A5C3M4S1_9AGAR</name>
<dbReference type="InterPro" id="IPR029058">
    <property type="entry name" value="AB_hydrolase_fold"/>
</dbReference>
<dbReference type="PANTHER" id="PTHR43329">
    <property type="entry name" value="EPOXIDE HYDROLASE"/>
    <property type="match status" value="1"/>
</dbReference>